<dbReference type="Gramene" id="TVU06432">
    <property type="protein sequence ID" value="TVU06432"/>
    <property type="gene ID" value="EJB05_49646"/>
</dbReference>
<feature type="non-terminal residue" evidence="1">
    <location>
        <position position="1"/>
    </location>
</feature>
<dbReference type="AlphaFoldDB" id="A0A5J9T523"/>
<dbReference type="Proteomes" id="UP000324897">
    <property type="component" value="Unassembled WGS sequence"/>
</dbReference>
<accession>A0A5J9T523</accession>
<organism evidence="1 2">
    <name type="scientific">Eragrostis curvula</name>
    <name type="common">weeping love grass</name>
    <dbReference type="NCBI Taxonomy" id="38414"/>
    <lineage>
        <taxon>Eukaryota</taxon>
        <taxon>Viridiplantae</taxon>
        <taxon>Streptophyta</taxon>
        <taxon>Embryophyta</taxon>
        <taxon>Tracheophyta</taxon>
        <taxon>Spermatophyta</taxon>
        <taxon>Magnoliopsida</taxon>
        <taxon>Liliopsida</taxon>
        <taxon>Poales</taxon>
        <taxon>Poaceae</taxon>
        <taxon>PACMAD clade</taxon>
        <taxon>Chloridoideae</taxon>
        <taxon>Eragrostideae</taxon>
        <taxon>Eragrostidinae</taxon>
        <taxon>Eragrostis</taxon>
    </lineage>
</organism>
<comment type="caution">
    <text evidence="1">The sequence shown here is derived from an EMBL/GenBank/DDBJ whole genome shotgun (WGS) entry which is preliminary data.</text>
</comment>
<name>A0A5J9T523_9POAL</name>
<keyword evidence="2" id="KW-1185">Reference proteome</keyword>
<protein>
    <submittedName>
        <fullName evidence="1">Uncharacterized protein</fullName>
    </submittedName>
</protein>
<sequence length="78" mass="8640">MNRTWSKAECVYLFGIEERTKKELERGLEVEETSKGVHVKMEAQSKSTSSPFRSSGVVCTKTVAQIAYGLGFGRSSYG</sequence>
<gene>
    <name evidence="1" type="ORF">EJB05_49646</name>
</gene>
<evidence type="ECO:0000313" key="2">
    <source>
        <dbReference type="Proteomes" id="UP000324897"/>
    </source>
</evidence>
<reference evidence="1 2" key="1">
    <citation type="journal article" date="2019" name="Sci. Rep.">
        <title>A high-quality genome of Eragrostis curvula grass provides insights into Poaceae evolution and supports new strategies to enhance forage quality.</title>
        <authorList>
            <person name="Carballo J."/>
            <person name="Santos B.A.C.M."/>
            <person name="Zappacosta D."/>
            <person name="Garbus I."/>
            <person name="Selva J.P."/>
            <person name="Gallo C.A."/>
            <person name="Diaz A."/>
            <person name="Albertini E."/>
            <person name="Caccamo M."/>
            <person name="Echenique V."/>
        </authorList>
    </citation>
    <scope>NUCLEOTIDE SEQUENCE [LARGE SCALE GENOMIC DNA]</scope>
    <source>
        <strain evidence="2">cv. Victoria</strain>
        <tissue evidence="1">Leaf</tissue>
    </source>
</reference>
<evidence type="ECO:0000313" key="1">
    <source>
        <dbReference type="EMBL" id="TVU06432.1"/>
    </source>
</evidence>
<dbReference type="EMBL" id="RWGY01000051">
    <property type="protein sequence ID" value="TVU06432.1"/>
    <property type="molecule type" value="Genomic_DNA"/>
</dbReference>
<proteinExistence type="predicted"/>